<evidence type="ECO:0000313" key="2">
    <source>
        <dbReference type="Proteomes" id="UP000887565"/>
    </source>
</evidence>
<name>A0A915KSL4_ROMCU</name>
<dbReference type="Proteomes" id="UP000887565">
    <property type="component" value="Unplaced"/>
</dbReference>
<dbReference type="AlphaFoldDB" id="A0A915KSL4"/>
<feature type="region of interest" description="Disordered" evidence="1">
    <location>
        <begin position="114"/>
        <end position="150"/>
    </location>
</feature>
<keyword evidence="2" id="KW-1185">Reference proteome</keyword>
<organism evidence="2 3">
    <name type="scientific">Romanomermis culicivorax</name>
    <name type="common">Nematode worm</name>
    <dbReference type="NCBI Taxonomy" id="13658"/>
    <lineage>
        <taxon>Eukaryota</taxon>
        <taxon>Metazoa</taxon>
        <taxon>Ecdysozoa</taxon>
        <taxon>Nematoda</taxon>
        <taxon>Enoplea</taxon>
        <taxon>Dorylaimia</taxon>
        <taxon>Mermithida</taxon>
        <taxon>Mermithoidea</taxon>
        <taxon>Mermithidae</taxon>
        <taxon>Romanomermis</taxon>
    </lineage>
</organism>
<dbReference type="WBParaSite" id="nRc.2.0.1.t41884-RA">
    <property type="protein sequence ID" value="nRc.2.0.1.t41884-RA"/>
    <property type="gene ID" value="nRc.2.0.1.g41884"/>
</dbReference>
<feature type="compositionally biased region" description="Acidic residues" evidence="1">
    <location>
        <begin position="131"/>
        <end position="150"/>
    </location>
</feature>
<protein>
    <submittedName>
        <fullName evidence="3">Uncharacterized protein</fullName>
    </submittedName>
</protein>
<sequence>MQAMFPIYKRKLNNSNAVKKNDVAAVVLALHDRNIAHSINRRNGIFGLHTHRTTSDDANMDSILNFESTSVKMGPCEAFRENLSSDEATTFLDNFRHSKKLKLEEIMNETLSAHHCKSSSNFSSSKGEDAKDPDEDDSDINVEDDDFSMS</sequence>
<evidence type="ECO:0000313" key="3">
    <source>
        <dbReference type="WBParaSite" id="nRc.2.0.1.t41884-RA"/>
    </source>
</evidence>
<proteinExistence type="predicted"/>
<accession>A0A915KSL4</accession>
<evidence type="ECO:0000256" key="1">
    <source>
        <dbReference type="SAM" id="MobiDB-lite"/>
    </source>
</evidence>
<reference evidence="3" key="1">
    <citation type="submission" date="2022-11" db="UniProtKB">
        <authorList>
            <consortium name="WormBaseParasite"/>
        </authorList>
    </citation>
    <scope>IDENTIFICATION</scope>
</reference>